<evidence type="ECO:0000259" key="2">
    <source>
        <dbReference type="Pfam" id="PF13223"/>
    </source>
</evidence>
<name>A0ABN2TYS1_9MICO</name>
<comment type="caution">
    <text evidence="3">The sequence shown here is derived from an EMBL/GenBank/DDBJ whole genome shotgun (WGS) entry which is preliminary data.</text>
</comment>
<evidence type="ECO:0000256" key="1">
    <source>
        <dbReference type="SAM" id="MobiDB-lite"/>
    </source>
</evidence>
<evidence type="ECO:0000313" key="3">
    <source>
        <dbReference type="EMBL" id="GAA2023895.1"/>
    </source>
</evidence>
<sequence length="122" mass="13510">MPLGRSNERESRVGTDPSGCREPAAYTLPMAVLIDPPLWPKHGTVWSHLVSDRSIEELVAFADRAGIPRRGFDLDHYDVPAERYDELVAAGAEPVPARDLVRRLAASGLRVTPRERRASLGR</sequence>
<keyword evidence="4" id="KW-1185">Reference proteome</keyword>
<feature type="region of interest" description="Disordered" evidence="1">
    <location>
        <begin position="1"/>
        <end position="21"/>
    </location>
</feature>
<dbReference type="EMBL" id="BAAAPW010000001">
    <property type="protein sequence ID" value="GAA2023895.1"/>
    <property type="molecule type" value="Genomic_DNA"/>
</dbReference>
<accession>A0ABN2TYS1</accession>
<dbReference type="Pfam" id="PF13223">
    <property type="entry name" value="DUF4031"/>
    <property type="match status" value="1"/>
</dbReference>
<feature type="domain" description="DUF4031" evidence="2">
    <location>
        <begin position="32"/>
        <end position="106"/>
    </location>
</feature>
<dbReference type="InterPro" id="IPR025109">
    <property type="entry name" value="DUF4031"/>
</dbReference>
<organism evidence="3 4">
    <name type="scientific">Agromyces tropicus</name>
    <dbReference type="NCBI Taxonomy" id="555371"/>
    <lineage>
        <taxon>Bacteria</taxon>
        <taxon>Bacillati</taxon>
        <taxon>Actinomycetota</taxon>
        <taxon>Actinomycetes</taxon>
        <taxon>Micrococcales</taxon>
        <taxon>Microbacteriaceae</taxon>
        <taxon>Agromyces</taxon>
    </lineage>
</organism>
<proteinExistence type="predicted"/>
<protein>
    <recommendedName>
        <fullName evidence="2">DUF4031 domain-containing protein</fullName>
    </recommendedName>
</protein>
<reference evidence="3 4" key="1">
    <citation type="journal article" date="2019" name="Int. J. Syst. Evol. Microbiol.">
        <title>The Global Catalogue of Microorganisms (GCM) 10K type strain sequencing project: providing services to taxonomists for standard genome sequencing and annotation.</title>
        <authorList>
            <consortium name="The Broad Institute Genomics Platform"/>
            <consortium name="The Broad Institute Genome Sequencing Center for Infectious Disease"/>
            <person name="Wu L."/>
            <person name="Ma J."/>
        </authorList>
    </citation>
    <scope>NUCLEOTIDE SEQUENCE [LARGE SCALE GENOMIC DNA]</scope>
    <source>
        <strain evidence="3 4">JCM 15672</strain>
    </source>
</reference>
<gene>
    <name evidence="3" type="ORF">GCM10009819_03370</name>
</gene>
<dbReference type="Proteomes" id="UP001501196">
    <property type="component" value="Unassembled WGS sequence"/>
</dbReference>
<evidence type="ECO:0000313" key="4">
    <source>
        <dbReference type="Proteomes" id="UP001501196"/>
    </source>
</evidence>
<feature type="compositionally biased region" description="Basic and acidic residues" evidence="1">
    <location>
        <begin position="1"/>
        <end position="13"/>
    </location>
</feature>